<dbReference type="GO" id="GO:0005524">
    <property type="term" value="F:ATP binding"/>
    <property type="evidence" value="ECO:0007669"/>
    <property type="project" value="UniProtKB-UniRule"/>
</dbReference>
<sequence>MGIKREVILILDFGGQYTQLIARRIREANVFCEIVPYNISPEEVRKKEPKGIVLSGGPASVYAKNAPKCDKEIFELGYPVLGICYGAQLMTELLGGKVAPAPVKEYGKTEIVLNNTIPLFKGIERDTVVWMSHTDHIELPPPDFKVVASTDNCPIAAIANVEKKLYAVQFHPEVSHTHRGTEIIRNFLFEVCDCAADWTMESLIEQTVKEIKAKVGKHKAVCALSGGVDSSVAAVLVDRAIHDQLVCIFVDTGLLRKNEGYMVIETFRKNYDMNIIRVDAKDRFLSRLKGVTDPEEKRKIIGNVFIDVFKEEALKIGDVKFLVQGTLYPDVIESGNGVSSTIKSHHNVGGLPEDIGFELIEPLRMLFKDEVRQVGKELGIPEEILYRQPFPGPGLAVRILGEVTEEKLEILRQADSIVLREMKKFGWYNKVWQSFAILPGIKSVGVMGDERTYAYAIILRVVDSYDGMTADWTKLPYEILESISTSITNEVPGVNRVLYDITSKPPATIEWE</sequence>
<feature type="active site" description="Nucleophile" evidence="9">
    <location>
        <position position="84"/>
    </location>
</feature>
<keyword evidence="13" id="KW-1185">Reference proteome</keyword>
<dbReference type="FunFam" id="3.40.50.880:FF:000001">
    <property type="entry name" value="GMP synthase [glutamine-hydrolyzing]"/>
    <property type="match status" value="1"/>
</dbReference>
<dbReference type="PROSITE" id="PS51553">
    <property type="entry name" value="GMPS_ATP_PPASE"/>
    <property type="match status" value="1"/>
</dbReference>
<dbReference type="GO" id="GO:0005829">
    <property type="term" value="C:cytosol"/>
    <property type="evidence" value="ECO:0007669"/>
    <property type="project" value="TreeGrafter"/>
</dbReference>
<dbReference type="SUPFAM" id="SSF52317">
    <property type="entry name" value="Class I glutamine amidotransferase-like"/>
    <property type="match status" value="1"/>
</dbReference>
<dbReference type="InterPro" id="IPR004739">
    <property type="entry name" value="GMP_synth_GATase"/>
</dbReference>
<accession>A0A097APL5</accession>
<keyword evidence="3 9" id="KW-0436">Ligase</keyword>
<dbReference type="InterPro" id="IPR014729">
    <property type="entry name" value="Rossmann-like_a/b/a_fold"/>
</dbReference>
<evidence type="ECO:0000256" key="4">
    <source>
        <dbReference type="ARBA" id="ARBA00022741"/>
    </source>
</evidence>
<dbReference type="InterPro" id="IPR025777">
    <property type="entry name" value="GMPS_ATP_PPase_dom"/>
</dbReference>
<evidence type="ECO:0000256" key="8">
    <source>
        <dbReference type="ARBA" id="ARBA00022962"/>
    </source>
</evidence>
<evidence type="ECO:0000313" key="12">
    <source>
        <dbReference type="EMBL" id="AIS51761.1"/>
    </source>
</evidence>
<dbReference type="Proteomes" id="UP000029669">
    <property type="component" value="Chromosome"/>
</dbReference>
<dbReference type="PANTHER" id="PTHR11922">
    <property type="entry name" value="GMP SYNTHASE-RELATED"/>
    <property type="match status" value="1"/>
</dbReference>
<dbReference type="CDD" id="cd01742">
    <property type="entry name" value="GATase1_GMP_Synthase"/>
    <property type="match status" value="1"/>
</dbReference>
<dbReference type="SUPFAM" id="SSF54810">
    <property type="entry name" value="GMP synthetase C-terminal dimerisation domain"/>
    <property type="match status" value="1"/>
</dbReference>
<evidence type="ECO:0000256" key="9">
    <source>
        <dbReference type="HAMAP-Rule" id="MF_00344"/>
    </source>
</evidence>
<dbReference type="UniPathway" id="UPA00189">
    <property type="reaction ID" value="UER00296"/>
</dbReference>
<dbReference type="HAMAP" id="MF_00344">
    <property type="entry name" value="GMP_synthase"/>
    <property type="match status" value="1"/>
</dbReference>
<comment type="catalytic activity">
    <reaction evidence="9">
        <text>XMP + L-glutamine + ATP + H2O = GMP + L-glutamate + AMP + diphosphate + 2 H(+)</text>
        <dbReference type="Rhea" id="RHEA:11680"/>
        <dbReference type="ChEBI" id="CHEBI:15377"/>
        <dbReference type="ChEBI" id="CHEBI:15378"/>
        <dbReference type="ChEBI" id="CHEBI:29985"/>
        <dbReference type="ChEBI" id="CHEBI:30616"/>
        <dbReference type="ChEBI" id="CHEBI:33019"/>
        <dbReference type="ChEBI" id="CHEBI:57464"/>
        <dbReference type="ChEBI" id="CHEBI:58115"/>
        <dbReference type="ChEBI" id="CHEBI:58359"/>
        <dbReference type="ChEBI" id="CHEBI:456215"/>
        <dbReference type="EC" id="6.3.5.2"/>
    </reaction>
</comment>
<proteinExistence type="inferred from homology"/>
<dbReference type="NCBIfam" id="TIGR00888">
    <property type="entry name" value="guaA_Nterm"/>
    <property type="match status" value="1"/>
</dbReference>
<dbReference type="PANTHER" id="PTHR11922:SF2">
    <property type="entry name" value="GMP SYNTHASE [GLUTAMINE-HYDROLYZING]"/>
    <property type="match status" value="1"/>
</dbReference>
<dbReference type="GO" id="GO:0003921">
    <property type="term" value="F:GMP synthase activity"/>
    <property type="evidence" value="ECO:0007669"/>
    <property type="project" value="InterPro"/>
</dbReference>
<feature type="active site" evidence="9">
    <location>
        <position position="173"/>
    </location>
</feature>
<dbReference type="FunFam" id="3.40.50.620:FF:000001">
    <property type="entry name" value="GMP synthase [glutamine-hydrolyzing]"/>
    <property type="match status" value="1"/>
</dbReference>
<dbReference type="EC" id="6.3.5.2" evidence="9"/>
<reference evidence="13" key="1">
    <citation type="journal article" date="2015" name="Genome Announc.">
        <title>Whole-Genome Sequences of 80 Environmental and Clinical Isolates of Burkholderia pseudomallei.</title>
        <authorList>
            <person name="Johnson S.L."/>
            <person name="Baker A.L."/>
            <person name="Chain P.S."/>
            <person name="Currie B.J."/>
            <person name="Daligault H.E."/>
            <person name="Davenport K.W."/>
            <person name="Davis C.B."/>
            <person name="Inglis T.J."/>
            <person name="Kaestli M."/>
            <person name="Koren S."/>
            <person name="Mayo M."/>
            <person name="Merritt A.J."/>
            <person name="Price E.P."/>
            <person name="Sarovich D.S."/>
            <person name="Warner J."/>
            <person name="Rosovitz M.J."/>
        </authorList>
    </citation>
    <scope>NUCLEOTIDE SEQUENCE [LARGE SCALE GENOMIC DNA]</scope>
    <source>
        <strain evidence="13">DSM 2030</strain>
    </source>
</reference>
<gene>
    <name evidence="12" type="primary">guaA2</name>
    <name evidence="9" type="synonym">guaA</name>
    <name evidence="12" type="ORF">TKV_c05650</name>
</gene>
<keyword evidence="5 9" id="KW-0332">GMP biosynthesis</keyword>
<evidence type="ECO:0000313" key="13">
    <source>
        <dbReference type="Proteomes" id="UP000029669"/>
    </source>
</evidence>
<keyword evidence="6 9" id="KW-0658">Purine biosynthesis</keyword>
<evidence type="ECO:0000256" key="2">
    <source>
        <dbReference type="ARBA" id="ARBA00005153"/>
    </source>
</evidence>
<dbReference type="InterPro" id="IPR029062">
    <property type="entry name" value="Class_I_gatase-like"/>
</dbReference>
<feature type="binding site" evidence="10">
    <location>
        <begin position="225"/>
        <end position="231"/>
    </location>
    <ligand>
        <name>ATP</name>
        <dbReference type="ChEBI" id="CHEBI:30616"/>
    </ligand>
</feature>
<dbReference type="eggNOG" id="COG0518">
    <property type="taxonomic scope" value="Bacteria"/>
</dbReference>
<dbReference type="Pfam" id="PF00958">
    <property type="entry name" value="GMP_synt_C"/>
    <property type="match status" value="1"/>
</dbReference>
<dbReference type="CDD" id="cd01997">
    <property type="entry name" value="GMP_synthase_C"/>
    <property type="match status" value="1"/>
</dbReference>
<feature type="active site" evidence="9">
    <location>
        <position position="171"/>
    </location>
</feature>
<dbReference type="Gene3D" id="3.40.50.880">
    <property type="match status" value="1"/>
</dbReference>
<comment type="pathway">
    <text evidence="2 9">Purine metabolism; GMP biosynthesis; GMP from XMP (L-Gln route): step 1/1.</text>
</comment>
<dbReference type="KEGG" id="tki:TKV_c05650"/>
<evidence type="ECO:0000256" key="5">
    <source>
        <dbReference type="ARBA" id="ARBA00022749"/>
    </source>
</evidence>
<comment type="subunit">
    <text evidence="9">Homodimer.</text>
</comment>
<dbReference type="InterPro" id="IPR022310">
    <property type="entry name" value="NAD/GMP_synthase"/>
</dbReference>
<evidence type="ECO:0000256" key="1">
    <source>
        <dbReference type="ARBA" id="ARBA00002332"/>
    </source>
</evidence>
<dbReference type="PRINTS" id="PR00099">
    <property type="entry name" value="CPSGATASE"/>
</dbReference>
<dbReference type="EMBL" id="CP009170">
    <property type="protein sequence ID" value="AIS51761.1"/>
    <property type="molecule type" value="Genomic_DNA"/>
</dbReference>
<dbReference type="Gene3D" id="3.40.50.620">
    <property type="entry name" value="HUPs"/>
    <property type="match status" value="1"/>
</dbReference>
<dbReference type="InterPro" id="IPR001674">
    <property type="entry name" value="GMP_synth_C"/>
</dbReference>
<protein>
    <recommendedName>
        <fullName evidence="9">GMP synthase [glutamine-hydrolyzing]</fullName>
        <ecNumber evidence="9">6.3.5.2</ecNumber>
    </recommendedName>
    <alternativeName>
        <fullName evidence="9">GMP synthetase</fullName>
    </alternativeName>
    <alternativeName>
        <fullName evidence="9">Glutamine amidotransferase</fullName>
    </alternativeName>
</protein>
<dbReference type="InterPro" id="IPR022955">
    <property type="entry name" value="GMP_synthase"/>
</dbReference>
<evidence type="ECO:0000259" key="11">
    <source>
        <dbReference type="PROSITE" id="PS51553"/>
    </source>
</evidence>
<dbReference type="NCBIfam" id="TIGR00884">
    <property type="entry name" value="guaA_Cterm"/>
    <property type="match status" value="1"/>
</dbReference>
<dbReference type="Gene3D" id="3.30.300.10">
    <property type="match status" value="1"/>
</dbReference>
<name>A0A097APL5_THEKI</name>
<dbReference type="Pfam" id="PF00117">
    <property type="entry name" value="GATase"/>
    <property type="match status" value="1"/>
</dbReference>
<comment type="function">
    <text evidence="1 9">Catalyzes the synthesis of GMP from XMP.</text>
</comment>
<dbReference type="STRING" id="2325.TKV_c05650"/>
<dbReference type="AlphaFoldDB" id="A0A097APL5"/>
<dbReference type="InterPro" id="IPR017926">
    <property type="entry name" value="GATASE"/>
</dbReference>
<evidence type="ECO:0000256" key="3">
    <source>
        <dbReference type="ARBA" id="ARBA00022598"/>
    </source>
</evidence>
<dbReference type="PRINTS" id="PR00096">
    <property type="entry name" value="GATASE"/>
</dbReference>
<dbReference type="HOGENOM" id="CLU_014340_0_5_9"/>
<feature type="domain" description="GMPS ATP-PPase" evidence="11">
    <location>
        <begin position="198"/>
        <end position="387"/>
    </location>
</feature>
<keyword evidence="4 9" id="KW-0547">Nucleotide-binding</keyword>
<keyword evidence="7 9" id="KW-0067">ATP-binding</keyword>
<dbReference type="FunFam" id="3.30.300.10:FF:000002">
    <property type="entry name" value="GMP synthase [glutamine-hydrolyzing]"/>
    <property type="match status" value="1"/>
</dbReference>
<dbReference type="RefSeq" id="WP_049684663.1">
    <property type="nucleotide sequence ID" value="NZ_CP009170.1"/>
</dbReference>
<dbReference type="SUPFAM" id="SSF52402">
    <property type="entry name" value="Adenine nucleotide alpha hydrolases-like"/>
    <property type="match status" value="1"/>
</dbReference>
<dbReference type="NCBIfam" id="NF000848">
    <property type="entry name" value="PRK00074.1"/>
    <property type="match status" value="1"/>
</dbReference>
<keyword evidence="8 9" id="KW-0315">Glutamine amidotransferase</keyword>
<organism evidence="12 13">
    <name type="scientific">Thermoanaerobacter kivui</name>
    <name type="common">Acetogenium kivui</name>
    <dbReference type="NCBI Taxonomy" id="2325"/>
    <lineage>
        <taxon>Bacteria</taxon>
        <taxon>Bacillati</taxon>
        <taxon>Bacillota</taxon>
        <taxon>Clostridia</taxon>
        <taxon>Thermoanaerobacterales</taxon>
        <taxon>Thermoanaerobacteraceae</taxon>
        <taxon>Thermoanaerobacter</taxon>
    </lineage>
</organism>
<evidence type="ECO:0000256" key="10">
    <source>
        <dbReference type="PROSITE-ProRule" id="PRU00886"/>
    </source>
</evidence>
<dbReference type="Pfam" id="PF02540">
    <property type="entry name" value="NAD_synthase"/>
    <property type="match status" value="1"/>
</dbReference>
<dbReference type="eggNOG" id="COG0519">
    <property type="taxonomic scope" value="Bacteria"/>
</dbReference>
<dbReference type="OrthoDB" id="9802219at2"/>
<dbReference type="PRINTS" id="PR00097">
    <property type="entry name" value="ANTSNTHASEII"/>
</dbReference>
<dbReference type="PROSITE" id="PS51273">
    <property type="entry name" value="GATASE_TYPE_1"/>
    <property type="match status" value="1"/>
</dbReference>
<evidence type="ECO:0000256" key="7">
    <source>
        <dbReference type="ARBA" id="ARBA00022840"/>
    </source>
</evidence>
<evidence type="ECO:0000256" key="6">
    <source>
        <dbReference type="ARBA" id="ARBA00022755"/>
    </source>
</evidence>